<keyword evidence="3" id="KW-1185">Reference proteome</keyword>
<proteinExistence type="predicted"/>
<gene>
    <name evidence="2" type="ORF">EV421DRAFT_1255041</name>
</gene>
<organism evidence="2 3">
    <name type="scientific">Armillaria borealis</name>
    <dbReference type="NCBI Taxonomy" id="47425"/>
    <lineage>
        <taxon>Eukaryota</taxon>
        <taxon>Fungi</taxon>
        <taxon>Dikarya</taxon>
        <taxon>Basidiomycota</taxon>
        <taxon>Agaricomycotina</taxon>
        <taxon>Agaricomycetes</taxon>
        <taxon>Agaricomycetidae</taxon>
        <taxon>Agaricales</taxon>
        <taxon>Marasmiineae</taxon>
        <taxon>Physalacriaceae</taxon>
        <taxon>Armillaria</taxon>
    </lineage>
</organism>
<protein>
    <recommendedName>
        <fullName evidence="4">Secreted protein</fullName>
    </recommendedName>
</protein>
<evidence type="ECO:0008006" key="4">
    <source>
        <dbReference type="Google" id="ProtNLM"/>
    </source>
</evidence>
<feature type="signal peptide" evidence="1">
    <location>
        <begin position="1"/>
        <end position="18"/>
    </location>
</feature>
<accession>A0AA39J5H6</accession>
<sequence>MTTELVLCWITSIPLCWTVEQFFHARRIFPFPRRVSMALIQNSMIGGRQAEDLPINGWLPSVTVNPCKCLPNCLSKAAVHFFLLLRSQCQVRSPVFSTPLSRILCVLSQ</sequence>
<evidence type="ECO:0000256" key="1">
    <source>
        <dbReference type="SAM" id="SignalP"/>
    </source>
</evidence>
<feature type="chain" id="PRO_5041270841" description="Secreted protein" evidence="1">
    <location>
        <begin position="19"/>
        <end position="109"/>
    </location>
</feature>
<name>A0AA39J5H6_9AGAR</name>
<evidence type="ECO:0000313" key="3">
    <source>
        <dbReference type="Proteomes" id="UP001175226"/>
    </source>
</evidence>
<comment type="caution">
    <text evidence="2">The sequence shown here is derived from an EMBL/GenBank/DDBJ whole genome shotgun (WGS) entry which is preliminary data.</text>
</comment>
<keyword evidence="1" id="KW-0732">Signal</keyword>
<dbReference type="AlphaFoldDB" id="A0AA39J5H6"/>
<dbReference type="Proteomes" id="UP001175226">
    <property type="component" value="Unassembled WGS sequence"/>
</dbReference>
<dbReference type="EMBL" id="JAUEPT010000065">
    <property type="protein sequence ID" value="KAK0435189.1"/>
    <property type="molecule type" value="Genomic_DNA"/>
</dbReference>
<evidence type="ECO:0000313" key="2">
    <source>
        <dbReference type="EMBL" id="KAK0435189.1"/>
    </source>
</evidence>
<reference evidence="2" key="1">
    <citation type="submission" date="2023-06" db="EMBL/GenBank/DDBJ databases">
        <authorList>
            <consortium name="Lawrence Berkeley National Laboratory"/>
            <person name="Ahrendt S."/>
            <person name="Sahu N."/>
            <person name="Indic B."/>
            <person name="Wong-Bajracharya J."/>
            <person name="Merenyi Z."/>
            <person name="Ke H.-M."/>
            <person name="Monk M."/>
            <person name="Kocsube S."/>
            <person name="Drula E."/>
            <person name="Lipzen A."/>
            <person name="Balint B."/>
            <person name="Henrissat B."/>
            <person name="Andreopoulos B."/>
            <person name="Martin F.M."/>
            <person name="Harder C.B."/>
            <person name="Rigling D."/>
            <person name="Ford K.L."/>
            <person name="Foster G.D."/>
            <person name="Pangilinan J."/>
            <person name="Papanicolaou A."/>
            <person name="Barry K."/>
            <person name="LaButti K."/>
            <person name="Viragh M."/>
            <person name="Koriabine M."/>
            <person name="Yan M."/>
            <person name="Riley R."/>
            <person name="Champramary S."/>
            <person name="Plett K.L."/>
            <person name="Tsai I.J."/>
            <person name="Slot J."/>
            <person name="Sipos G."/>
            <person name="Plett J."/>
            <person name="Nagy L.G."/>
            <person name="Grigoriev I.V."/>
        </authorList>
    </citation>
    <scope>NUCLEOTIDE SEQUENCE</scope>
    <source>
        <strain evidence="2">FPL87.14</strain>
    </source>
</reference>